<evidence type="ECO:0000256" key="6">
    <source>
        <dbReference type="ARBA" id="ARBA00022723"/>
    </source>
</evidence>
<feature type="region of interest" description="Disordered" evidence="8">
    <location>
        <begin position="247"/>
        <end position="267"/>
    </location>
</feature>
<dbReference type="InterPro" id="IPR046341">
    <property type="entry name" value="SET_dom_sf"/>
</dbReference>
<feature type="domain" description="Post-SET" evidence="11">
    <location>
        <begin position="598"/>
        <end position="614"/>
    </location>
</feature>
<name>A0A0H5RNY8_9EUKA</name>
<dbReference type="PROSITE" id="PS50280">
    <property type="entry name" value="SET"/>
    <property type="match status" value="1"/>
</dbReference>
<dbReference type="InterPro" id="IPR001214">
    <property type="entry name" value="SET_dom"/>
</dbReference>
<dbReference type="SUPFAM" id="SSF82199">
    <property type="entry name" value="SET domain"/>
    <property type="match status" value="1"/>
</dbReference>
<dbReference type="PANTHER" id="PTHR46223">
    <property type="entry name" value="HISTONE-LYSINE N-METHYLTRANSFERASE SUV39H"/>
    <property type="match status" value="1"/>
</dbReference>
<organism evidence="12">
    <name type="scientific">Spongospora subterranea</name>
    <dbReference type="NCBI Taxonomy" id="70186"/>
    <lineage>
        <taxon>Eukaryota</taxon>
        <taxon>Sar</taxon>
        <taxon>Rhizaria</taxon>
        <taxon>Endomyxa</taxon>
        <taxon>Phytomyxea</taxon>
        <taxon>Plasmodiophorida</taxon>
        <taxon>Plasmodiophoridae</taxon>
        <taxon>Spongospora</taxon>
    </lineage>
</organism>
<accession>A0A0H5RNY8</accession>
<evidence type="ECO:0000256" key="8">
    <source>
        <dbReference type="SAM" id="MobiDB-lite"/>
    </source>
</evidence>
<proteinExistence type="predicted"/>
<dbReference type="InterPro" id="IPR007728">
    <property type="entry name" value="Pre-SET_dom"/>
</dbReference>
<evidence type="ECO:0000256" key="5">
    <source>
        <dbReference type="ARBA" id="ARBA00022691"/>
    </source>
</evidence>
<dbReference type="PROSITE" id="PS50867">
    <property type="entry name" value="PRE_SET"/>
    <property type="match status" value="1"/>
</dbReference>
<keyword evidence="4" id="KW-0808">Transferase</keyword>
<feature type="domain" description="SET" evidence="9">
    <location>
        <begin position="465"/>
        <end position="592"/>
    </location>
</feature>
<keyword evidence="7" id="KW-0862">Zinc</keyword>
<protein>
    <recommendedName>
        <fullName evidence="13">Histone-lysine N-methyltransferase</fullName>
    </recommendedName>
</protein>
<evidence type="ECO:0000256" key="2">
    <source>
        <dbReference type="ARBA" id="ARBA00022454"/>
    </source>
</evidence>
<dbReference type="InterPro" id="IPR050973">
    <property type="entry name" value="H3K9_Histone-Lys_N-MTase"/>
</dbReference>
<dbReference type="GO" id="GO:0005694">
    <property type="term" value="C:chromosome"/>
    <property type="evidence" value="ECO:0007669"/>
    <property type="project" value="UniProtKB-SubCell"/>
</dbReference>
<dbReference type="GO" id="GO:0008270">
    <property type="term" value="F:zinc ion binding"/>
    <property type="evidence" value="ECO:0007669"/>
    <property type="project" value="InterPro"/>
</dbReference>
<sequence length="614" mass="69652">MMAPDLETSHPLPPITDADDNPSTYRTRRSSRHIEDLRIRKSSTVPHPAEFPMVSVNLYPTQFYPFGQQDNVTYDVLELYRLLENNGPLKDCNPAKSEDTDCKRRRRRTSELRSENEERVRALQTEAKFKANPGAQMIARLPTNEVFLPWEVAPLWRGCRPCVAPWIANIDEDFTNRRWRDHRTRMRVQRQNSESLSTELSEPEVDLIKKYVQLFPKGDTTLRLALASIICRSYRSVSRLWKEIPPPSASTTMSLPSRNRSDSDTTRSLEEQLVQLEELLISRHVRCDPLDGSLQAHFDAFVAQSSRPDPLDVSQIARLVLATQESVENELSSLRRRCRQLVDGRITAEGSVAPLDPVPVGPAAKLDNIVQERSPRYIPIHRNIFTDSAPEPDSEALYGCHCPDGVCSPTTCACVLEGGRTYSPDGSLNYNGIGHVVECNHKCACDPKTCRNRVIQKAVKGPTPYPLQIVSTPRCGFGVRAVEPIPAGKFVGEYLGQIISESEAQRLQKEVYFPLGLNYIWTDSFELPNGESAFSIDASTHGNICRFVNHSCDPNLFSCRIERRYRDPRVPQVVFFTRRAIKAAEELTLDYNFDATKKEEECKCGAKKCRKWLR</sequence>
<feature type="domain" description="Pre-SET" evidence="10">
    <location>
        <begin position="398"/>
        <end position="458"/>
    </location>
</feature>
<dbReference type="EMBL" id="HACM01009987">
    <property type="protein sequence ID" value="CRZ10429.1"/>
    <property type="molecule type" value="Transcribed_RNA"/>
</dbReference>
<evidence type="ECO:0000256" key="1">
    <source>
        <dbReference type="ARBA" id="ARBA00004286"/>
    </source>
</evidence>
<feature type="region of interest" description="Disordered" evidence="8">
    <location>
        <begin position="91"/>
        <end position="116"/>
    </location>
</feature>
<dbReference type="PANTHER" id="PTHR46223:SF3">
    <property type="entry name" value="HISTONE-LYSINE N-METHYLTRANSFERASE SET-23"/>
    <property type="match status" value="1"/>
</dbReference>
<dbReference type="Gene3D" id="2.170.270.10">
    <property type="entry name" value="SET domain"/>
    <property type="match status" value="1"/>
</dbReference>
<keyword evidence="6" id="KW-0479">Metal-binding</keyword>
<evidence type="ECO:0000256" key="7">
    <source>
        <dbReference type="ARBA" id="ARBA00022833"/>
    </source>
</evidence>
<evidence type="ECO:0000259" key="10">
    <source>
        <dbReference type="PROSITE" id="PS50867"/>
    </source>
</evidence>
<dbReference type="SMART" id="SM00317">
    <property type="entry name" value="SET"/>
    <property type="match status" value="1"/>
</dbReference>
<reference evidence="12" key="1">
    <citation type="submission" date="2015-04" db="EMBL/GenBank/DDBJ databases">
        <title>The genome sequence of the plant pathogenic Rhizarian Plasmodiophora brassicae reveals insights in its biotrophic life cycle and the origin of chitin synthesis.</title>
        <authorList>
            <person name="Schwelm A."/>
            <person name="Fogelqvist J."/>
            <person name="Knaust A."/>
            <person name="Julke S."/>
            <person name="Lilja T."/>
            <person name="Dhandapani V."/>
            <person name="Bonilla-Rosso G."/>
            <person name="Karlsson M."/>
            <person name="Shevchenko A."/>
            <person name="Choi S.R."/>
            <person name="Kim H.G."/>
            <person name="Park J.Y."/>
            <person name="Lim Y.P."/>
            <person name="Ludwig-Muller J."/>
            <person name="Dixelius C."/>
        </authorList>
    </citation>
    <scope>NUCLEOTIDE SEQUENCE</scope>
    <source>
        <tissue evidence="12">Potato root galls</tissue>
    </source>
</reference>
<feature type="region of interest" description="Disordered" evidence="8">
    <location>
        <begin position="1"/>
        <end position="33"/>
    </location>
</feature>
<dbReference type="AlphaFoldDB" id="A0A0H5RNY8"/>
<dbReference type="GO" id="GO:0032259">
    <property type="term" value="P:methylation"/>
    <property type="evidence" value="ECO:0007669"/>
    <property type="project" value="UniProtKB-KW"/>
</dbReference>
<dbReference type="Pfam" id="PF00856">
    <property type="entry name" value="SET"/>
    <property type="match status" value="1"/>
</dbReference>
<dbReference type="GO" id="GO:0042054">
    <property type="term" value="F:histone methyltransferase activity"/>
    <property type="evidence" value="ECO:0007669"/>
    <property type="project" value="InterPro"/>
</dbReference>
<keyword evidence="2" id="KW-0158">Chromosome</keyword>
<comment type="subcellular location">
    <subcellularLocation>
        <location evidence="1">Chromosome</location>
    </subcellularLocation>
</comment>
<evidence type="ECO:0000259" key="9">
    <source>
        <dbReference type="PROSITE" id="PS50280"/>
    </source>
</evidence>
<evidence type="ECO:0000256" key="4">
    <source>
        <dbReference type="ARBA" id="ARBA00022679"/>
    </source>
</evidence>
<dbReference type="GO" id="GO:0005634">
    <property type="term" value="C:nucleus"/>
    <property type="evidence" value="ECO:0007669"/>
    <property type="project" value="InterPro"/>
</dbReference>
<evidence type="ECO:0000256" key="3">
    <source>
        <dbReference type="ARBA" id="ARBA00022603"/>
    </source>
</evidence>
<evidence type="ECO:0008006" key="13">
    <source>
        <dbReference type="Google" id="ProtNLM"/>
    </source>
</evidence>
<evidence type="ECO:0000313" key="12">
    <source>
        <dbReference type="EMBL" id="CRZ10429.1"/>
    </source>
</evidence>
<dbReference type="PROSITE" id="PS50868">
    <property type="entry name" value="POST_SET"/>
    <property type="match status" value="1"/>
</dbReference>
<dbReference type="Pfam" id="PF05033">
    <property type="entry name" value="Pre-SET"/>
    <property type="match status" value="1"/>
</dbReference>
<keyword evidence="5" id="KW-0949">S-adenosyl-L-methionine</keyword>
<keyword evidence="3" id="KW-0489">Methyltransferase</keyword>
<evidence type="ECO:0000259" key="11">
    <source>
        <dbReference type="PROSITE" id="PS50868"/>
    </source>
</evidence>
<dbReference type="InterPro" id="IPR003616">
    <property type="entry name" value="Post-SET_dom"/>
</dbReference>